<dbReference type="EMBL" id="JAMZIH010005143">
    <property type="protein sequence ID" value="KAJ1676035.1"/>
    <property type="molecule type" value="Genomic_DNA"/>
</dbReference>
<reference evidence="1" key="1">
    <citation type="submission" date="2022-06" db="EMBL/GenBank/DDBJ databases">
        <title>Phylogenomic reconstructions and comparative analyses of Kickxellomycotina fungi.</title>
        <authorList>
            <person name="Reynolds N.K."/>
            <person name="Stajich J.E."/>
            <person name="Barry K."/>
            <person name="Grigoriev I.V."/>
            <person name="Crous P."/>
            <person name="Smith M.E."/>
        </authorList>
    </citation>
    <scope>NUCLEOTIDE SEQUENCE</scope>
    <source>
        <strain evidence="1">RSA 2271</strain>
    </source>
</reference>
<gene>
    <name evidence="1" type="ORF">EV182_000028</name>
</gene>
<protein>
    <submittedName>
        <fullName evidence="1">Uncharacterized protein</fullName>
    </submittedName>
</protein>
<evidence type="ECO:0000313" key="2">
    <source>
        <dbReference type="Proteomes" id="UP001145114"/>
    </source>
</evidence>
<sequence length="272" mass="29353">MIAWSTHASASSRYVRQSELPRLLVPKLGYTLRQYLDSVCPFVDDDEGAITEPVVRESSKPSSGGVIAWKADADGVRHGPSVVYRVGDSQFQIQKVSMSENASLPGRVSPRSRPEAEPVSPTRAEGTNCIGDACCTLKPGSTVAARHAPRHLKFADASPRVLLHGAIAAVYKTAATRNSLQGRTEAIRAATPKVVKLLRAMGAPGLGSERRQELLQAASQNHQRISLLACIKFDFEAKILDVDKGSDVHKSQQRFDYNKAMAPSTANAEAHA</sequence>
<accession>A0ACC1HIZ4</accession>
<proteinExistence type="predicted"/>
<comment type="caution">
    <text evidence="1">The sequence shown here is derived from an EMBL/GenBank/DDBJ whole genome shotgun (WGS) entry which is preliminary data.</text>
</comment>
<keyword evidence="2" id="KW-1185">Reference proteome</keyword>
<dbReference type="Proteomes" id="UP001145114">
    <property type="component" value="Unassembled WGS sequence"/>
</dbReference>
<name>A0ACC1HIZ4_9FUNG</name>
<organism evidence="1 2">
    <name type="scientific">Spiromyces aspiralis</name>
    <dbReference type="NCBI Taxonomy" id="68401"/>
    <lineage>
        <taxon>Eukaryota</taxon>
        <taxon>Fungi</taxon>
        <taxon>Fungi incertae sedis</taxon>
        <taxon>Zoopagomycota</taxon>
        <taxon>Kickxellomycotina</taxon>
        <taxon>Kickxellomycetes</taxon>
        <taxon>Kickxellales</taxon>
        <taxon>Kickxellaceae</taxon>
        <taxon>Spiromyces</taxon>
    </lineage>
</organism>
<evidence type="ECO:0000313" key="1">
    <source>
        <dbReference type="EMBL" id="KAJ1676035.1"/>
    </source>
</evidence>